<keyword evidence="3" id="KW-1185">Reference proteome</keyword>
<organism evidence="2 3">
    <name type="scientific">Croceicoccus mobilis</name>
    <dbReference type="NCBI Taxonomy" id="1703339"/>
    <lineage>
        <taxon>Bacteria</taxon>
        <taxon>Pseudomonadati</taxon>
        <taxon>Pseudomonadota</taxon>
        <taxon>Alphaproteobacteria</taxon>
        <taxon>Sphingomonadales</taxon>
        <taxon>Erythrobacteraceae</taxon>
        <taxon>Croceicoccus</taxon>
    </lineage>
</organism>
<evidence type="ECO:0000313" key="2">
    <source>
        <dbReference type="EMBL" id="GGD60233.1"/>
    </source>
</evidence>
<dbReference type="AlphaFoldDB" id="A0A916YT10"/>
<reference evidence="2" key="1">
    <citation type="journal article" date="2014" name="Int. J. Syst. Evol. Microbiol.">
        <title>Complete genome sequence of Corynebacterium casei LMG S-19264T (=DSM 44701T), isolated from a smear-ripened cheese.</title>
        <authorList>
            <consortium name="US DOE Joint Genome Institute (JGI-PGF)"/>
            <person name="Walter F."/>
            <person name="Albersmeier A."/>
            <person name="Kalinowski J."/>
            <person name="Ruckert C."/>
        </authorList>
    </citation>
    <scope>NUCLEOTIDE SEQUENCE</scope>
    <source>
        <strain evidence="2">CGMCC 1.15360</strain>
    </source>
</reference>
<proteinExistence type="predicted"/>
<accession>A0A916YT10</accession>
<dbReference type="Proteomes" id="UP000612349">
    <property type="component" value="Unassembled WGS sequence"/>
</dbReference>
<dbReference type="RefSeq" id="WP_066773463.1">
    <property type="nucleotide sequence ID" value="NZ_BMIP01000001.1"/>
</dbReference>
<keyword evidence="1" id="KW-0812">Transmembrane</keyword>
<protein>
    <submittedName>
        <fullName evidence="2">Uncharacterized protein</fullName>
    </submittedName>
</protein>
<reference evidence="2" key="2">
    <citation type="submission" date="2020-09" db="EMBL/GenBank/DDBJ databases">
        <authorList>
            <person name="Sun Q."/>
            <person name="Zhou Y."/>
        </authorList>
    </citation>
    <scope>NUCLEOTIDE SEQUENCE</scope>
    <source>
        <strain evidence="2">CGMCC 1.15360</strain>
    </source>
</reference>
<dbReference type="OrthoDB" id="7391705at2"/>
<comment type="caution">
    <text evidence="2">The sequence shown here is derived from an EMBL/GenBank/DDBJ whole genome shotgun (WGS) entry which is preliminary data.</text>
</comment>
<gene>
    <name evidence="2" type="ORF">GCM10010990_07080</name>
</gene>
<keyword evidence="1" id="KW-1133">Transmembrane helix</keyword>
<keyword evidence="1" id="KW-0472">Membrane</keyword>
<evidence type="ECO:0000313" key="3">
    <source>
        <dbReference type="Proteomes" id="UP000612349"/>
    </source>
</evidence>
<feature type="transmembrane region" description="Helical" evidence="1">
    <location>
        <begin position="26"/>
        <end position="44"/>
    </location>
</feature>
<feature type="transmembrane region" description="Helical" evidence="1">
    <location>
        <begin position="50"/>
        <end position="77"/>
    </location>
</feature>
<name>A0A916YT10_9SPHN</name>
<evidence type="ECO:0000256" key="1">
    <source>
        <dbReference type="SAM" id="Phobius"/>
    </source>
</evidence>
<dbReference type="EMBL" id="BMIP01000001">
    <property type="protein sequence ID" value="GGD60233.1"/>
    <property type="molecule type" value="Genomic_DNA"/>
</dbReference>
<sequence length="99" mass="10859">MAGRSPLDDPQNAAFAWGRYKRLMKGMGLVTALTVTAVLGWLYFENGFVSIHFFIAWGLGIGVMMMLTAALMGLVFLSNGTGHDEAIDDRMGDEAKDIW</sequence>